<feature type="region of interest" description="Disordered" evidence="1">
    <location>
        <begin position="94"/>
        <end position="167"/>
    </location>
</feature>
<feature type="region of interest" description="Disordered" evidence="1">
    <location>
        <begin position="1"/>
        <end position="42"/>
    </location>
</feature>
<sequence length="167" mass="17969">MQFDDETNAEEAQENAMKQTLHHCQPNSPLQDQNPMEDTEAGGTIGTAVLLASEVVGSWACSTAPSVHGENYFPTSEDKMMKRVPQLYMSPVVCHGAISGDDQDTGEREGTSDSDTEDCSDNDDDNKIDSQGASDAETAGSDQANEDPRCDDEIDEDDEATQEDSVG</sequence>
<dbReference type="PANTHER" id="PTHR47458:SF1">
    <property type="entry name" value="SMAD_FHA DOMAIN-CONTAINING PROTEIN"/>
    <property type="match status" value="1"/>
</dbReference>
<feature type="compositionally biased region" description="Acidic residues" evidence="1">
    <location>
        <begin position="112"/>
        <end position="126"/>
    </location>
</feature>
<proteinExistence type="predicted"/>
<dbReference type="AlphaFoldDB" id="A0AAD1Z8M6"/>
<evidence type="ECO:0000313" key="2">
    <source>
        <dbReference type="EMBL" id="CAI9765197.1"/>
    </source>
</evidence>
<evidence type="ECO:0000313" key="3">
    <source>
        <dbReference type="Proteomes" id="UP000834106"/>
    </source>
</evidence>
<gene>
    <name evidence="2" type="ORF">FPE_LOCUS12627</name>
</gene>
<keyword evidence="3" id="KW-1185">Reference proteome</keyword>
<evidence type="ECO:0000256" key="1">
    <source>
        <dbReference type="SAM" id="MobiDB-lite"/>
    </source>
</evidence>
<organism evidence="2 3">
    <name type="scientific">Fraxinus pennsylvanica</name>
    <dbReference type="NCBI Taxonomy" id="56036"/>
    <lineage>
        <taxon>Eukaryota</taxon>
        <taxon>Viridiplantae</taxon>
        <taxon>Streptophyta</taxon>
        <taxon>Embryophyta</taxon>
        <taxon>Tracheophyta</taxon>
        <taxon>Spermatophyta</taxon>
        <taxon>Magnoliopsida</taxon>
        <taxon>eudicotyledons</taxon>
        <taxon>Gunneridae</taxon>
        <taxon>Pentapetalae</taxon>
        <taxon>asterids</taxon>
        <taxon>lamiids</taxon>
        <taxon>Lamiales</taxon>
        <taxon>Oleaceae</taxon>
        <taxon>Oleeae</taxon>
        <taxon>Fraxinus</taxon>
    </lineage>
</organism>
<name>A0AAD1Z8M6_9LAMI</name>
<protein>
    <submittedName>
        <fullName evidence="2">Uncharacterized protein</fullName>
    </submittedName>
</protein>
<dbReference type="Proteomes" id="UP000834106">
    <property type="component" value="Chromosome 7"/>
</dbReference>
<feature type="compositionally biased region" description="Acidic residues" evidence="1">
    <location>
        <begin position="149"/>
        <end position="167"/>
    </location>
</feature>
<reference evidence="2" key="1">
    <citation type="submission" date="2023-05" db="EMBL/GenBank/DDBJ databases">
        <authorList>
            <person name="Huff M."/>
        </authorList>
    </citation>
    <scope>NUCLEOTIDE SEQUENCE</scope>
</reference>
<feature type="compositionally biased region" description="Polar residues" evidence="1">
    <location>
        <begin position="25"/>
        <end position="34"/>
    </location>
</feature>
<feature type="compositionally biased region" description="Acidic residues" evidence="1">
    <location>
        <begin position="1"/>
        <end position="13"/>
    </location>
</feature>
<dbReference type="PANTHER" id="PTHR47458">
    <property type="entry name" value="SMAD/FHA DOMAIN-CONTAINING PROTEIN"/>
    <property type="match status" value="1"/>
</dbReference>
<accession>A0AAD1Z8M6</accession>
<dbReference type="EMBL" id="OU503042">
    <property type="protein sequence ID" value="CAI9765197.1"/>
    <property type="molecule type" value="Genomic_DNA"/>
</dbReference>